<organism evidence="4">
    <name type="scientific">Lotharella globosa</name>
    <dbReference type="NCBI Taxonomy" id="91324"/>
    <lineage>
        <taxon>Eukaryota</taxon>
        <taxon>Sar</taxon>
        <taxon>Rhizaria</taxon>
        <taxon>Cercozoa</taxon>
        <taxon>Chlorarachniophyceae</taxon>
        <taxon>Lotharella</taxon>
    </lineage>
</organism>
<dbReference type="SMART" id="SM00054">
    <property type="entry name" value="EFh"/>
    <property type="match status" value="2"/>
</dbReference>
<keyword evidence="1" id="KW-0106">Calcium</keyword>
<gene>
    <name evidence="4" type="ORF">LGLO00237_LOCUS24645</name>
</gene>
<sequence>MGCGAVKPSIGPAEEEELPDGVDPEVMQMFQNEAKRTEEIKNDKDLIQKILEAQRLASQGDTKQLEIMRKEEADRKIKSNSQILDVLWKRFDKDGNGNMDTDELLTILNVYLRTAKHWLASTIVTATMRRLKAEIKQSKKDMSDGQEKHIKMVLDGHANTILEAWVKEKASIDIAKKMYDTMDKNKDGKIEHPEFVAEFMNALDRDVCCSEKSRVIAKRVSKASKKEIAWIFKSNSV</sequence>
<dbReference type="InterPro" id="IPR018247">
    <property type="entry name" value="EF_Hand_1_Ca_BS"/>
</dbReference>
<dbReference type="SUPFAM" id="SSF47473">
    <property type="entry name" value="EF-hand"/>
    <property type="match status" value="1"/>
</dbReference>
<dbReference type="EMBL" id="HBIV01034550">
    <property type="protein sequence ID" value="CAE0672969.1"/>
    <property type="molecule type" value="Transcribed_RNA"/>
</dbReference>
<evidence type="ECO:0000256" key="2">
    <source>
        <dbReference type="SAM" id="MobiDB-lite"/>
    </source>
</evidence>
<dbReference type="PROSITE" id="PS00018">
    <property type="entry name" value="EF_HAND_1"/>
    <property type="match status" value="2"/>
</dbReference>
<evidence type="ECO:0000259" key="3">
    <source>
        <dbReference type="PROSITE" id="PS50222"/>
    </source>
</evidence>
<feature type="region of interest" description="Disordered" evidence="2">
    <location>
        <begin position="1"/>
        <end position="23"/>
    </location>
</feature>
<feature type="domain" description="EF-hand" evidence="3">
    <location>
        <begin position="170"/>
        <end position="205"/>
    </location>
</feature>
<dbReference type="GO" id="GO:0005509">
    <property type="term" value="F:calcium ion binding"/>
    <property type="evidence" value="ECO:0007669"/>
    <property type="project" value="InterPro"/>
</dbReference>
<dbReference type="AlphaFoldDB" id="A0A7S4DVI8"/>
<protein>
    <recommendedName>
        <fullName evidence="3">EF-hand domain-containing protein</fullName>
    </recommendedName>
</protein>
<feature type="domain" description="EF-hand" evidence="3">
    <location>
        <begin position="79"/>
        <end position="114"/>
    </location>
</feature>
<dbReference type="InterPro" id="IPR011992">
    <property type="entry name" value="EF-hand-dom_pair"/>
</dbReference>
<evidence type="ECO:0000256" key="1">
    <source>
        <dbReference type="ARBA" id="ARBA00022837"/>
    </source>
</evidence>
<accession>A0A7S4DVI8</accession>
<evidence type="ECO:0000313" key="4">
    <source>
        <dbReference type="EMBL" id="CAE0672969.1"/>
    </source>
</evidence>
<dbReference type="InterPro" id="IPR002048">
    <property type="entry name" value="EF_hand_dom"/>
</dbReference>
<name>A0A7S4DVI8_9EUKA</name>
<dbReference type="PROSITE" id="PS50222">
    <property type="entry name" value="EF_HAND_2"/>
    <property type="match status" value="2"/>
</dbReference>
<feature type="compositionally biased region" description="Acidic residues" evidence="2">
    <location>
        <begin position="13"/>
        <end position="23"/>
    </location>
</feature>
<dbReference type="Gene3D" id="1.10.238.10">
    <property type="entry name" value="EF-hand"/>
    <property type="match status" value="1"/>
</dbReference>
<proteinExistence type="predicted"/>
<reference evidence="4" key="1">
    <citation type="submission" date="2021-01" db="EMBL/GenBank/DDBJ databases">
        <authorList>
            <person name="Corre E."/>
            <person name="Pelletier E."/>
            <person name="Niang G."/>
            <person name="Scheremetjew M."/>
            <person name="Finn R."/>
            <person name="Kale V."/>
            <person name="Holt S."/>
            <person name="Cochrane G."/>
            <person name="Meng A."/>
            <person name="Brown T."/>
            <person name="Cohen L."/>
        </authorList>
    </citation>
    <scope>NUCLEOTIDE SEQUENCE</scope>
    <source>
        <strain evidence="4">CCCM811</strain>
    </source>
</reference>